<dbReference type="Proteomes" id="UP000219335">
    <property type="component" value="Unassembled WGS sequence"/>
</dbReference>
<dbReference type="RefSeq" id="WP_097103514.1">
    <property type="nucleotide sequence ID" value="NZ_OCMU01000001.1"/>
</dbReference>
<name>A0A286A228_9PROT</name>
<gene>
    <name evidence="2" type="ORF">SAMN06297164_0156</name>
</gene>
<accession>A0A286A228</accession>
<dbReference type="CDD" id="cd13840">
    <property type="entry name" value="SMBP_like"/>
    <property type="match status" value="1"/>
</dbReference>
<feature type="chain" id="PRO_5012922339" evidence="1">
    <location>
        <begin position="23"/>
        <end position="114"/>
    </location>
</feature>
<dbReference type="Gene3D" id="1.20.120.660">
    <property type="entry name" value="IL-4 antagonist (De novo design) like domain"/>
    <property type="match status" value="1"/>
</dbReference>
<evidence type="ECO:0000256" key="1">
    <source>
        <dbReference type="SAM" id="SignalP"/>
    </source>
</evidence>
<dbReference type="GO" id="GO:0046872">
    <property type="term" value="F:metal ion binding"/>
    <property type="evidence" value="ECO:0007669"/>
    <property type="project" value="InterPro"/>
</dbReference>
<dbReference type="Pfam" id="PF16785">
    <property type="entry name" value="SMBP"/>
    <property type="match status" value="1"/>
</dbReference>
<sequence>MESIKKLALILALSFFSFSVIAQNDQLDKAINHAEEAFKASDSKGIAAHAEKAQPFALAAKKEMHLSDERRNHLEAGIISLGHAVEKGNLDATDSARHAAEEAVRHFKEVKESN</sequence>
<evidence type="ECO:0000313" key="2">
    <source>
        <dbReference type="EMBL" id="SOD15945.1"/>
    </source>
</evidence>
<dbReference type="InterPro" id="IPR031877">
    <property type="entry name" value="SmbP"/>
</dbReference>
<keyword evidence="1" id="KW-0732">Signal</keyword>
<organism evidence="2 3">
    <name type="scientific">Nitrosomonas ureae</name>
    <dbReference type="NCBI Taxonomy" id="44577"/>
    <lineage>
        <taxon>Bacteria</taxon>
        <taxon>Pseudomonadati</taxon>
        <taxon>Pseudomonadota</taxon>
        <taxon>Betaproteobacteria</taxon>
        <taxon>Nitrosomonadales</taxon>
        <taxon>Nitrosomonadaceae</taxon>
        <taxon>Nitrosomonas</taxon>
    </lineage>
</organism>
<feature type="signal peptide" evidence="1">
    <location>
        <begin position="1"/>
        <end position="22"/>
    </location>
</feature>
<evidence type="ECO:0000313" key="3">
    <source>
        <dbReference type="Proteomes" id="UP000219335"/>
    </source>
</evidence>
<protein>
    <submittedName>
        <fullName evidence="2">Small metal-binding protein</fullName>
    </submittedName>
</protein>
<dbReference type="AlphaFoldDB" id="A0A286A228"/>
<dbReference type="EMBL" id="OCMU01000001">
    <property type="protein sequence ID" value="SOD15945.1"/>
    <property type="molecule type" value="Genomic_DNA"/>
</dbReference>
<proteinExistence type="predicted"/>
<reference evidence="2 3" key="1">
    <citation type="submission" date="2017-09" db="EMBL/GenBank/DDBJ databases">
        <authorList>
            <person name="Ehlers B."/>
            <person name="Leendertz F.H."/>
        </authorList>
    </citation>
    <scope>NUCLEOTIDE SEQUENCE [LARGE SCALE GENOMIC DNA]</scope>
    <source>
        <strain evidence="2 3">Nm42</strain>
    </source>
</reference>